<sequence length="54" mass="5922">SGPMFLKGINCDGEYKDKHCNANFLIDAIKEIGYQNVVQVITDNAPVRRAAGLL</sequence>
<protein>
    <submittedName>
        <fullName evidence="2">PREDICTED: DUF659 domain-containing</fullName>
    </submittedName>
</protein>
<dbReference type="InterPro" id="IPR007021">
    <property type="entry name" value="DUF659"/>
</dbReference>
<feature type="non-terminal residue" evidence="2">
    <location>
        <position position="54"/>
    </location>
</feature>
<accession>A0A5E4GJ99</accession>
<dbReference type="EMBL" id="CABIKO010001007">
    <property type="protein sequence ID" value="VVA40529.1"/>
    <property type="molecule type" value="Genomic_DNA"/>
</dbReference>
<evidence type="ECO:0000259" key="1">
    <source>
        <dbReference type="Pfam" id="PF04937"/>
    </source>
</evidence>
<feature type="domain" description="DUF659" evidence="1">
    <location>
        <begin position="2"/>
        <end position="52"/>
    </location>
</feature>
<dbReference type="AlphaFoldDB" id="A0A5E4GJ99"/>
<evidence type="ECO:0000313" key="4">
    <source>
        <dbReference type="Proteomes" id="UP000327085"/>
    </source>
</evidence>
<reference evidence="4" key="2">
    <citation type="journal article" date="2020" name="Plant J.">
        <title>Transposons played a major role in the diversification between the closely related almond and peach genomes: results from the almond genome sequence.</title>
        <authorList>
            <person name="Alioto T."/>
            <person name="Alexiou K.G."/>
            <person name="Bardil A."/>
            <person name="Barteri F."/>
            <person name="Castanera R."/>
            <person name="Cruz F."/>
            <person name="Dhingra A."/>
            <person name="Duval H."/>
            <person name="Fernandez I Marti A."/>
            <person name="Frias L."/>
            <person name="Galan B."/>
            <person name="Garcia J.L."/>
            <person name="Howad W."/>
            <person name="Gomez-Garrido J."/>
            <person name="Gut M."/>
            <person name="Julca I."/>
            <person name="Morata J."/>
            <person name="Puigdomenech P."/>
            <person name="Ribeca P."/>
            <person name="Rubio Cabetas M.J."/>
            <person name="Vlasova A."/>
            <person name="Wirthensohn M."/>
            <person name="Garcia-Mas J."/>
            <person name="Gabaldon T."/>
            <person name="Casacuberta J.M."/>
            <person name="Arus P."/>
        </authorList>
    </citation>
    <scope>NUCLEOTIDE SEQUENCE [LARGE SCALE GENOMIC DNA]</scope>
    <source>
        <strain evidence="4">cv. Texas</strain>
    </source>
</reference>
<dbReference type="EMBL" id="CABIKO010000852">
    <property type="protein sequence ID" value="VVA39816.1"/>
    <property type="molecule type" value="Genomic_DNA"/>
</dbReference>
<organism evidence="2 4">
    <name type="scientific">Prunus dulcis</name>
    <name type="common">Almond</name>
    <name type="synonym">Amygdalus dulcis</name>
    <dbReference type="NCBI Taxonomy" id="3755"/>
    <lineage>
        <taxon>Eukaryota</taxon>
        <taxon>Viridiplantae</taxon>
        <taxon>Streptophyta</taxon>
        <taxon>Embryophyta</taxon>
        <taxon>Tracheophyta</taxon>
        <taxon>Spermatophyta</taxon>
        <taxon>Magnoliopsida</taxon>
        <taxon>eudicotyledons</taxon>
        <taxon>Gunneridae</taxon>
        <taxon>Pentapetalae</taxon>
        <taxon>rosids</taxon>
        <taxon>fabids</taxon>
        <taxon>Rosales</taxon>
        <taxon>Rosaceae</taxon>
        <taxon>Amygdaloideae</taxon>
        <taxon>Amygdaleae</taxon>
        <taxon>Prunus</taxon>
    </lineage>
</organism>
<dbReference type="Pfam" id="PF04937">
    <property type="entry name" value="DUF659"/>
    <property type="match status" value="1"/>
</dbReference>
<proteinExistence type="predicted"/>
<dbReference type="InParanoid" id="A0A5E4GJ99"/>
<gene>
    <name evidence="3" type="ORF">ALMOND_2B016828</name>
    <name evidence="2" type="ORF">ALMOND_2B030879</name>
</gene>
<feature type="non-terminal residue" evidence="2">
    <location>
        <position position="1"/>
    </location>
</feature>
<evidence type="ECO:0000313" key="2">
    <source>
        <dbReference type="EMBL" id="VVA39816.1"/>
    </source>
</evidence>
<dbReference type="Gramene" id="VVA40529">
    <property type="protein sequence ID" value="VVA40529"/>
    <property type="gene ID" value="Prudul26B016828"/>
</dbReference>
<dbReference type="Gramene" id="VVA39816">
    <property type="protein sequence ID" value="VVA39816"/>
    <property type="gene ID" value="Prudul26B030879"/>
</dbReference>
<name>A0A5E4GJ99_PRUDU</name>
<dbReference type="Proteomes" id="UP000327085">
    <property type="component" value="Unassembled WGS sequence"/>
</dbReference>
<evidence type="ECO:0000313" key="3">
    <source>
        <dbReference type="EMBL" id="VVA40529.1"/>
    </source>
</evidence>
<reference evidence="2" key="1">
    <citation type="submission" date="2019-07" db="EMBL/GenBank/DDBJ databases">
        <authorList>
            <person name="Alioto T."/>
            <person name="Alioto T."/>
            <person name="Gomez Garrido J."/>
        </authorList>
    </citation>
    <scope>NUCLEOTIDE SEQUENCE [LARGE SCALE GENOMIC DNA]</scope>
</reference>